<evidence type="ECO:0000256" key="4">
    <source>
        <dbReference type="ARBA" id="ARBA00022692"/>
    </source>
</evidence>
<dbReference type="Pfam" id="PF03865">
    <property type="entry name" value="ShlB"/>
    <property type="match status" value="1"/>
</dbReference>
<dbReference type="EMBL" id="JAYFSO010000035">
    <property type="protein sequence ID" value="MEA5126175.1"/>
    <property type="molecule type" value="Genomic_DNA"/>
</dbReference>
<evidence type="ECO:0000256" key="1">
    <source>
        <dbReference type="ARBA" id="ARBA00004442"/>
    </source>
</evidence>
<evidence type="ECO:0000256" key="6">
    <source>
        <dbReference type="ARBA" id="ARBA00023136"/>
    </source>
</evidence>
<keyword evidence="3" id="KW-1134">Transmembrane beta strand</keyword>
<protein>
    <submittedName>
        <fullName evidence="13">ShlB/FhaC/HecB family hemolysin secretion/activation protein</fullName>
    </submittedName>
    <submittedName>
        <fullName evidence="14">Transporter</fullName>
    </submittedName>
</protein>
<evidence type="ECO:0000256" key="5">
    <source>
        <dbReference type="ARBA" id="ARBA00023065"/>
    </source>
</evidence>
<feature type="domain" description="Haemolysin activator HlyB C-terminal" evidence="10">
    <location>
        <begin position="215"/>
        <end position="530"/>
    </location>
</feature>
<feature type="region of interest" description="Disordered" evidence="8">
    <location>
        <begin position="31"/>
        <end position="67"/>
    </location>
</feature>
<evidence type="ECO:0000259" key="10">
    <source>
        <dbReference type="Pfam" id="PF03865"/>
    </source>
</evidence>
<dbReference type="InterPro" id="IPR027282">
    <property type="entry name" value="TPS"/>
</dbReference>
<dbReference type="PANTHER" id="PTHR34597">
    <property type="entry name" value="SLR1661 PROTEIN"/>
    <property type="match status" value="1"/>
</dbReference>
<keyword evidence="7" id="KW-0998">Cell outer membrane</keyword>
<evidence type="ECO:0000259" key="11">
    <source>
        <dbReference type="Pfam" id="PF08479"/>
    </source>
</evidence>
<dbReference type="RefSeq" id="WP_064509976.1">
    <property type="nucleotide sequence ID" value="NZ_JAYFSN010000037.1"/>
</dbReference>
<dbReference type="Gene3D" id="3.10.20.310">
    <property type="entry name" value="membrane protein fhac"/>
    <property type="match status" value="1"/>
</dbReference>
<comment type="subcellular location">
    <subcellularLocation>
        <location evidence="1">Cell outer membrane</location>
    </subcellularLocation>
</comment>
<keyword evidence="5" id="KW-0406">Ion transport</keyword>
<dbReference type="PANTHER" id="PTHR34597:SF3">
    <property type="entry name" value="OUTER MEMBRANE TRANSPORTER CDIB"/>
    <property type="match status" value="1"/>
</dbReference>
<evidence type="ECO:0000256" key="3">
    <source>
        <dbReference type="ARBA" id="ARBA00022452"/>
    </source>
</evidence>
<sequence length="566" mass="62488">MWMRSAPLALAACLWAVAGLAAAQQSAPSSLDRQEQLRQAEEIQRRQEQERQAPFAGPREDADRVDARSTALPTEELCFAITRVRLSGAGDAADRFAWLWKSLRRYEGRCIGRAGIDIIRRRALDRLVARGFVTTRIGVPEQDLSRGELRFELMPGRLRAVRVVSDTDGAHWKTALPLRSGDLLDLRAIEQAVEQFKRLPSQDAKIDIAPGEAPGDSDLVITLQHGRRWRGVVNAEDSGVEATGRVQGGLDLSLDNPLGLNDLLSVGYSHDLATRDEERGTRGNSLSYSLPWGWWTFALSASSYRYHQRVDGFLQTFRSSGESSNAQLDIQRVLHRDGTSKTSAGMTIGRRRARSYLDGVEIGIQRRDTSSAEFYFTHRRYLGAMQLDARIAHRRGTPWFNSQWTGYDPDIGFPTFRYGVTTLDISTALPFKLGPVPMAWESSLRAQTAGELLLGSEFFTIGGRYSVRGFDGEATLGAEKGAYWRNTVSFPVQRIGLTPYLGLDAGRIDGTSASGLRSRSLVGGAVGLRGGWLGASVDAFAGWAIHRPDGFGTAQPAYGMRVIYQF</sequence>
<dbReference type="GO" id="GO:0009279">
    <property type="term" value="C:cell outer membrane"/>
    <property type="evidence" value="ECO:0007669"/>
    <property type="project" value="UniProtKB-SubCell"/>
</dbReference>
<comment type="caution">
    <text evidence="14">The sequence shown here is derived from an EMBL/GenBank/DDBJ whole genome shotgun (WGS) entry which is preliminary data.</text>
</comment>
<evidence type="ECO:0000256" key="7">
    <source>
        <dbReference type="ARBA" id="ARBA00023237"/>
    </source>
</evidence>
<feature type="compositionally biased region" description="Basic and acidic residues" evidence="8">
    <location>
        <begin position="58"/>
        <end position="67"/>
    </location>
</feature>
<dbReference type="InterPro" id="IPR005565">
    <property type="entry name" value="Hemolysn_activator_HlyB_C"/>
</dbReference>
<dbReference type="Pfam" id="PF08479">
    <property type="entry name" value="POTRA_2"/>
    <property type="match status" value="1"/>
</dbReference>
<gene>
    <name evidence="14" type="ORF">A7D17_21160</name>
    <name evidence="13" type="ORF">VB146_20435</name>
</gene>
<feature type="chain" id="PRO_5008392734" evidence="9">
    <location>
        <begin position="24"/>
        <end position="566"/>
    </location>
</feature>
<dbReference type="InterPro" id="IPR013686">
    <property type="entry name" value="Polypept-transport_assoc_ShlB"/>
</dbReference>
<keyword evidence="16" id="KW-1185">Reference proteome</keyword>
<evidence type="ECO:0000256" key="9">
    <source>
        <dbReference type="SAM" id="SignalP"/>
    </source>
</evidence>
<dbReference type="GO" id="GO:0006811">
    <property type="term" value="P:monoatomic ion transport"/>
    <property type="evidence" value="ECO:0007669"/>
    <property type="project" value="UniProtKB-KW"/>
</dbReference>
<dbReference type="GO" id="GO:0008320">
    <property type="term" value="F:protein transmembrane transporter activity"/>
    <property type="evidence" value="ECO:0007669"/>
    <property type="project" value="TreeGrafter"/>
</dbReference>
<dbReference type="InterPro" id="IPR051544">
    <property type="entry name" value="TPS_OM_transporter"/>
</dbReference>
<reference evidence="14 15" key="1">
    <citation type="submission" date="2016-05" db="EMBL/GenBank/DDBJ databases">
        <title>Pathogenic, phenotypic and molecular characterisation of Xanthomonas nasturtii sp. nov. and Xanthomonas floridensis sp. nov., new species of Xanthomonas associated with watercress production in Florida.</title>
        <authorList>
            <person name="Vicente J.G."/>
            <person name="Rothwell S."/>
            <person name="Holub E.B."/>
            <person name="Studholme D.J."/>
        </authorList>
    </citation>
    <scope>NUCLEOTIDE SEQUENCE [LARGE SCALE GENOMIC DNA]</scope>
    <source>
        <strain evidence="14 15">WHRI 8848</strain>
    </source>
</reference>
<dbReference type="GO" id="GO:0098046">
    <property type="term" value="C:type V protein secretion system complex"/>
    <property type="evidence" value="ECO:0007669"/>
    <property type="project" value="TreeGrafter"/>
</dbReference>
<dbReference type="OrthoDB" id="290122at2"/>
<dbReference type="Pfam" id="PF17287">
    <property type="entry name" value="POTRA_3"/>
    <property type="match status" value="1"/>
</dbReference>
<evidence type="ECO:0000256" key="2">
    <source>
        <dbReference type="ARBA" id="ARBA00009055"/>
    </source>
</evidence>
<keyword evidence="5" id="KW-0813">Transport</keyword>
<organism evidence="14 15">
    <name type="scientific">Xanthomonas floridensis</name>
    <dbReference type="NCBI Taxonomy" id="1843580"/>
    <lineage>
        <taxon>Bacteria</taxon>
        <taxon>Pseudomonadati</taxon>
        <taxon>Pseudomonadota</taxon>
        <taxon>Gammaproteobacteria</taxon>
        <taxon>Lysobacterales</taxon>
        <taxon>Lysobacteraceae</taxon>
        <taxon>Xanthomonas</taxon>
    </lineage>
</organism>
<proteinExistence type="inferred from homology"/>
<dbReference type="PIRSF" id="PIRSF029745">
    <property type="entry name" value="FhaC"/>
    <property type="match status" value="1"/>
</dbReference>
<feature type="domain" description="Polypeptide-transport-associated ShlB-type" evidence="11">
    <location>
        <begin position="79"/>
        <end position="156"/>
    </location>
</feature>
<evidence type="ECO:0000313" key="15">
    <source>
        <dbReference type="Proteomes" id="UP000077659"/>
    </source>
</evidence>
<evidence type="ECO:0000313" key="14">
    <source>
        <dbReference type="EMBL" id="OAG66523.1"/>
    </source>
</evidence>
<keyword evidence="9" id="KW-0732">Signal</keyword>
<dbReference type="FunFam" id="2.40.160.50:FF:000009">
    <property type="entry name" value="Putative hemolysin activator protein"/>
    <property type="match status" value="1"/>
</dbReference>
<feature type="compositionally biased region" description="Basic and acidic residues" evidence="8">
    <location>
        <begin position="32"/>
        <end position="51"/>
    </location>
</feature>
<comment type="similarity">
    <text evidence="2">Belongs to the TPS (TC 1.B.20) family.</text>
</comment>
<dbReference type="EMBL" id="LXNG01000028">
    <property type="protein sequence ID" value="OAG66523.1"/>
    <property type="molecule type" value="Genomic_DNA"/>
</dbReference>
<dbReference type="STRING" id="1843580.A7D17_21160"/>
<evidence type="ECO:0000259" key="12">
    <source>
        <dbReference type="Pfam" id="PF17287"/>
    </source>
</evidence>
<dbReference type="Gene3D" id="2.40.160.50">
    <property type="entry name" value="membrane protein fhac: a member of the omp85/tpsb transporter family"/>
    <property type="match status" value="1"/>
</dbReference>
<evidence type="ECO:0000313" key="13">
    <source>
        <dbReference type="EMBL" id="MEA5126175.1"/>
    </source>
</evidence>
<name>A0A1A9M7K4_9XANT</name>
<keyword evidence="4" id="KW-0812">Transmembrane</keyword>
<feature type="signal peptide" evidence="9">
    <location>
        <begin position="1"/>
        <end position="23"/>
    </location>
</feature>
<accession>A0A1A9M7K4</accession>
<feature type="domain" description="ShlB POTRA" evidence="12">
    <location>
        <begin position="159"/>
        <end position="210"/>
    </location>
</feature>
<keyword evidence="6" id="KW-0472">Membrane</keyword>
<dbReference type="AlphaFoldDB" id="A0A1A9M7K4"/>
<dbReference type="Proteomes" id="UP000077659">
    <property type="component" value="Unassembled WGS sequence"/>
</dbReference>
<dbReference type="InterPro" id="IPR035251">
    <property type="entry name" value="ShlB_POTRA"/>
</dbReference>
<dbReference type="Proteomes" id="UP001303614">
    <property type="component" value="Unassembled WGS sequence"/>
</dbReference>
<reference evidence="13 16" key="2">
    <citation type="submission" date="2023-12" db="EMBL/GenBank/DDBJ databases">
        <title>Genome sequencing of Xanthomonas floridensis.</title>
        <authorList>
            <person name="Greer S."/>
            <person name="Harrison J."/>
            <person name="Grant M."/>
            <person name="Vicente J."/>
            <person name="Studholme D."/>
        </authorList>
    </citation>
    <scope>NUCLEOTIDE SEQUENCE [LARGE SCALE GENOMIC DNA]</scope>
    <source>
        <strain evidence="13 16">WHRI 8848</strain>
    </source>
</reference>
<dbReference type="GO" id="GO:0046819">
    <property type="term" value="P:protein secretion by the type V secretion system"/>
    <property type="evidence" value="ECO:0007669"/>
    <property type="project" value="TreeGrafter"/>
</dbReference>
<evidence type="ECO:0000313" key="16">
    <source>
        <dbReference type="Proteomes" id="UP001303614"/>
    </source>
</evidence>
<evidence type="ECO:0000256" key="8">
    <source>
        <dbReference type="SAM" id="MobiDB-lite"/>
    </source>
</evidence>